<keyword evidence="3" id="KW-1185">Reference proteome</keyword>
<accession>A0ABR7Z0L0</accession>
<comment type="caution">
    <text evidence="2">The sequence shown here is derived from an EMBL/GenBank/DDBJ whole genome shotgun (WGS) entry which is preliminary data.</text>
</comment>
<evidence type="ECO:0000256" key="1">
    <source>
        <dbReference type="SAM" id="SignalP"/>
    </source>
</evidence>
<proteinExistence type="predicted"/>
<sequence length="196" mass="20149">MPSRFSRTRPLALCALLLMPLAGAALAAQPAQPPAASTKAQTVSTLGGKFSFTLPAGYAQTALPPGEASSGTAGAKGILYMNPAQRRVVMVTEVPIPNGVTTDDNDDEFLSGASEGFIKQQTQALPDFKKTGEKRFTLGKLGVEQVDSTASMGGGPTLSSTFLAGSGPTMSLVQVISRANDKAGHDALIKGINKGQ</sequence>
<feature type="signal peptide" evidence="1">
    <location>
        <begin position="1"/>
        <end position="27"/>
    </location>
</feature>
<protein>
    <submittedName>
        <fullName evidence="2">Uncharacterized protein</fullName>
    </submittedName>
</protein>
<dbReference type="Proteomes" id="UP000805841">
    <property type="component" value="Unassembled WGS sequence"/>
</dbReference>
<name>A0ABR7Z0L0_9PSED</name>
<feature type="chain" id="PRO_5047013191" evidence="1">
    <location>
        <begin position="28"/>
        <end position="196"/>
    </location>
</feature>
<keyword evidence="1" id="KW-0732">Signal</keyword>
<organism evidence="2 3">
    <name type="scientific">Pseudomonas typographi</name>
    <dbReference type="NCBI Taxonomy" id="2715964"/>
    <lineage>
        <taxon>Bacteria</taxon>
        <taxon>Pseudomonadati</taxon>
        <taxon>Pseudomonadota</taxon>
        <taxon>Gammaproteobacteria</taxon>
        <taxon>Pseudomonadales</taxon>
        <taxon>Pseudomonadaceae</taxon>
        <taxon>Pseudomonas</taxon>
    </lineage>
</organism>
<gene>
    <name evidence="2" type="ORF">HAQ05_09650</name>
</gene>
<evidence type="ECO:0000313" key="3">
    <source>
        <dbReference type="Proteomes" id="UP000805841"/>
    </source>
</evidence>
<evidence type="ECO:0000313" key="2">
    <source>
        <dbReference type="EMBL" id="MBD1598968.1"/>
    </source>
</evidence>
<reference evidence="2 3" key="1">
    <citation type="journal article" date="2020" name="Insects">
        <title>Bacteria Belonging to Pseudomonas typographi sp. nov. from the Bark Beetle Ips typographus Have Genomic Potential to Aid in the Host Ecology.</title>
        <authorList>
            <person name="Peral-Aranega E."/>
            <person name="Saati-Santamaria Z."/>
            <person name="Kolarik M."/>
            <person name="Rivas R."/>
            <person name="Garcia-Fraile P."/>
        </authorList>
    </citation>
    <scope>NUCLEOTIDE SEQUENCE [LARGE SCALE GENOMIC DNA]</scope>
    <source>
        <strain evidence="2 3">CA3A</strain>
    </source>
</reference>
<dbReference type="EMBL" id="JAAOCA010000010">
    <property type="protein sequence ID" value="MBD1598968.1"/>
    <property type="molecule type" value="Genomic_DNA"/>
</dbReference>
<dbReference type="RefSeq" id="WP_238935269.1">
    <property type="nucleotide sequence ID" value="NZ_JAAOCA010000010.1"/>
</dbReference>